<proteinExistence type="predicted"/>
<feature type="compositionally biased region" description="Basic and acidic residues" evidence="2">
    <location>
        <begin position="81"/>
        <end position="100"/>
    </location>
</feature>
<evidence type="ECO:0000313" key="5">
    <source>
        <dbReference type="Proteomes" id="UP000774000"/>
    </source>
</evidence>
<keyword evidence="4" id="KW-0282">Flagellum</keyword>
<name>A0A938XNE9_9FIRM</name>
<organism evidence="4 5">
    <name type="scientific">Halanaerobacter jeridensis</name>
    <dbReference type="NCBI Taxonomy" id="706427"/>
    <lineage>
        <taxon>Bacteria</taxon>
        <taxon>Bacillati</taxon>
        <taxon>Bacillota</taxon>
        <taxon>Clostridia</taxon>
        <taxon>Halanaerobiales</taxon>
        <taxon>Halobacteroidaceae</taxon>
        <taxon>Halanaerobacter</taxon>
    </lineage>
</organism>
<dbReference type="Pfam" id="PF02120">
    <property type="entry name" value="Flg_hook"/>
    <property type="match status" value="1"/>
</dbReference>
<evidence type="ECO:0000256" key="2">
    <source>
        <dbReference type="SAM" id="MobiDB-lite"/>
    </source>
</evidence>
<feature type="domain" description="Flagellar hook-length control protein-like C-terminal" evidence="3">
    <location>
        <begin position="375"/>
        <end position="452"/>
    </location>
</feature>
<feature type="region of interest" description="Disordered" evidence="2">
    <location>
        <begin position="266"/>
        <end position="285"/>
    </location>
</feature>
<feature type="region of interest" description="Disordered" evidence="2">
    <location>
        <begin position="478"/>
        <end position="511"/>
    </location>
</feature>
<evidence type="ECO:0000313" key="4">
    <source>
        <dbReference type="EMBL" id="MBM7555342.1"/>
    </source>
</evidence>
<dbReference type="CDD" id="cd17470">
    <property type="entry name" value="T3SS_Flik_C"/>
    <property type="match status" value="1"/>
</dbReference>
<feature type="compositionally biased region" description="Low complexity" evidence="2">
    <location>
        <begin position="40"/>
        <end position="80"/>
    </location>
</feature>
<dbReference type="Gene3D" id="3.30.750.140">
    <property type="match status" value="1"/>
</dbReference>
<accession>A0A938XNE9</accession>
<feature type="coiled-coil region" evidence="1">
    <location>
        <begin position="129"/>
        <end position="184"/>
    </location>
</feature>
<sequence>MPAEMNIMNFLGMKKSQINSPQQSKSKTNQNSSDFISSLQKNQDNNRIRRQQNSHQQNQVQNQFKSRNKNNNNRTRGRSNNRSEEINNNREQSKDFKTEAQDNEIISKKKLKKLKKLLAKVQDSDKLSDKDLEALLTNLSKILETLNQQLSQDMINQDQLKNLVKSITANQEQLQNLMNNFNSKQSDKFKSLLKELNTIQEKLLLEQTQQSNQAKAQAELKSKLQNTTQELQKLLQETNAKVINSKSDSKASQNLANQKILSQFNLVKPKDKQTKQSKQSKSPTIDLKKLGEKLGQQLIKQEAAKDINSDKQIIDFKTIKNKNNANMDLSNLSNFKLGQFNTDAKVFSQAVATKSRAAKTVKFQNILNQMNNKINFNAVKQGNKITMQLEPEFLGKIQMKIGVENGSVTAKILAENNGVKDLLNGNLTKLKTTLEQKGIEIDQFDVSVGYQEEELAEQNQSQQDFLFKQQQEKNRLKNFSLKSEDGQLSTEGVQSEEDETQVIDDQVDYRA</sequence>
<feature type="compositionally biased region" description="Low complexity" evidence="2">
    <location>
        <begin position="19"/>
        <end position="33"/>
    </location>
</feature>
<evidence type="ECO:0000256" key="1">
    <source>
        <dbReference type="SAM" id="Coils"/>
    </source>
</evidence>
<evidence type="ECO:0000259" key="3">
    <source>
        <dbReference type="Pfam" id="PF02120"/>
    </source>
</evidence>
<keyword evidence="5" id="KW-1185">Reference proteome</keyword>
<keyword evidence="4" id="KW-0966">Cell projection</keyword>
<keyword evidence="4" id="KW-0969">Cilium</keyword>
<dbReference type="InterPro" id="IPR021136">
    <property type="entry name" value="Flagellar_hook_control-like_C"/>
</dbReference>
<protein>
    <submittedName>
        <fullName evidence="4">Flagellar hook-length control protein FliK</fullName>
    </submittedName>
</protein>
<dbReference type="Proteomes" id="UP000774000">
    <property type="component" value="Unassembled WGS sequence"/>
</dbReference>
<gene>
    <name evidence="4" type="ORF">JOC47_000166</name>
</gene>
<dbReference type="EMBL" id="JAFBDQ010000001">
    <property type="protein sequence ID" value="MBM7555342.1"/>
    <property type="molecule type" value="Genomic_DNA"/>
</dbReference>
<dbReference type="AlphaFoldDB" id="A0A938XNE9"/>
<feature type="compositionally biased region" description="Acidic residues" evidence="2">
    <location>
        <begin position="494"/>
        <end position="511"/>
    </location>
</feature>
<feature type="region of interest" description="Disordered" evidence="2">
    <location>
        <begin position="14"/>
        <end position="100"/>
    </location>
</feature>
<keyword evidence="1" id="KW-0175">Coiled coil</keyword>
<dbReference type="RefSeq" id="WP_204700063.1">
    <property type="nucleotide sequence ID" value="NZ_JAFBDQ010000001.1"/>
</dbReference>
<reference evidence="4" key="1">
    <citation type="submission" date="2021-01" db="EMBL/GenBank/DDBJ databases">
        <title>Genomic Encyclopedia of Type Strains, Phase IV (KMG-IV): sequencing the most valuable type-strain genomes for metagenomic binning, comparative biology and taxonomic classification.</title>
        <authorList>
            <person name="Goeker M."/>
        </authorList>
    </citation>
    <scope>NUCLEOTIDE SEQUENCE</scope>
    <source>
        <strain evidence="4">DSM 23230</strain>
    </source>
</reference>
<comment type="caution">
    <text evidence="4">The sequence shown here is derived from an EMBL/GenBank/DDBJ whole genome shotgun (WGS) entry which is preliminary data.</text>
</comment>
<dbReference type="InterPro" id="IPR038610">
    <property type="entry name" value="FliK-like_C_sf"/>
</dbReference>